<dbReference type="EMBL" id="JAGSPN010000004">
    <property type="protein sequence ID" value="MBR7782078.1"/>
    <property type="molecule type" value="Genomic_DNA"/>
</dbReference>
<dbReference type="InterPro" id="IPR036249">
    <property type="entry name" value="Thioredoxin-like_sf"/>
</dbReference>
<evidence type="ECO:0000313" key="10">
    <source>
        <dbReference type="EMBL" id="MBR7782078.1"/>
    </source>
</evidence>
<dbReference type="InterPro" id="IPR001853">
    <property type="entry name" value="DSBA-like_thioredoxin_dom"/>
</dbReference>
<proteinExistence type="inferred from homology"/>
<dbReference type="Pfam" id="PF01323">
    <property type="entry name" value="DSBA"/>
    <property type="match status" value="1"/>
</dbReference>
<dbReference type="PROSITE" id="PS51352">
    <property type="entry name" value="THIOREDOXIN_2"/>
    <property type="match status" value="1"/>
</dbReference>
<evidence type="ECO:0000256" key="8">
    <source>
        <dbReference type="SAM" id="SignalP"/>
    </source>
</evidence>
<dbReference type="InterPro" id="IPR050824">
    <property type="entry name" value="Thiol_disulfide_DsbA"/>
</dbReference>
<comment type="similarity">
    <text evidence="2">Belongs to the thioredoxin family. DsbA subfamily.</text>
</comment>
<evidence type="ECO:0000256" key="2">
    <source>
        <dbReference type="ARBA" id="ARBA00005791"/>
    </source>
</evidence>
<dbReference type="GO" id="GO:0042597">
    <property type="term" value="C:periplasmic space"/>
    <property type="evidence" value="ECO:0007669"/>
    <property type="project" value="UniProtKB-SubCell"/>
</dbReference>
<accession>A0A941I7Q5</accession>
<dbReference type="InterPro" id="IPR023205">
    <property type="entry name" value="DsbA/DsbL"/>
</dbReference>
<dbReference type="SUPFAM" id="SSF52833">
    <property type="entry name" value="Thioredoxin-like"/>
    <property type="match status" value="1"/>
</dbReference>
<dbReference type="RefSeq" id="WP_212687412.1">
    <property type="nucleotide sequence ID" value="NZ_JAGSPN010000004.1"/>
</dbReference>
<protein>
    <recommendedName>
        <fullName evidence="3">Thiol:disulfide interchange protein DsbA</fullName>
    </recommendedName>
</protein>
<sequence length="226" mass="25299">MQLKRRSVLGLAAGMLVAPWSVASPAKPLAGVEYIQLPAPMPVRAAAGKIEVIEFFMYHCPACNALEAELMAWVKKMGDKIDFRRFHLPYHGVTDPEAHLFVTLEAMGLDKKLHQKILDAWHVERKRLRTDDDNVAFVVANGIDRQKFLDVYNSFSVQATMRRLPRTLDQYAVQYTPSFVIDGRFLTSPTMIADANLNLAKDDVHAASFTAMEALIDLAIRSKKAG</sequence>
<organism evidence="10 11">
    <name type="scientific">Undibacterium luofuense</name>
    <dbReference type="NCBI Taxonomy" id="2828733"/>
    <lineage>
        <taxon>Bacteria</taxon>
        <taxon>Pseudomonadati</taxon>
        <taxon>Pseudomonadota</taxon>
        <taxon>Betaproteobacteria</taxon>
        <taxon>Burkholderiales</taxon>
        <taxon>Oxalobacteraceae</taxon>
        <taxon>Undibacterium</taxon>
    </lineage>
</organism>
<dbReference type="Proteomes" id="UP000680067">
    <property type="component" value="Unassembled WGS sequence"/>
</dbReference>
<feature type="signal peptide" evidence="8">
    <location>
        <begin position="1"/>
        <end position="23"/>
    </location>
</feature>
<evidence type="ECO:0000256" key="4">
    <source>
        <dbReference type="ARBA" id="ARBA00022729"/>
    </source>
</evidence>
<keyword evidence="6" id="KW-1015">Disulfide bond</keyword>
<name>A0A941I7Q5_9BURK</name>
<keyword evidence="5" id="KW-0574">Periplasm</keyword>
<dbReference type="PANTHER" id="PTHR35891:SF3">
    <property type="entry name" value="THIOL:DISULFIDE INTERCHANGE PROTEIN DSBL"/>
    <property type="match status" value="1"/>
</dbReference>
<evidence type="ECO:0000256" key="1">
    <source>
        <dbReference type="ARBA" id="ARBA00004418"/>
    </source>
</evidence>
<dbReference type="AlphaFoldDB" id="A0A941I7Q5"/>
<dbReference type="InterPro" id="IPR013766">
    <property type="entry name" value="Thioredoxin_domain"/>
</dbReference>
<feature type="chain" id="PRO_5037142278" description="Thiol:disulfide interchange protein DsbA" evidence="8">
    <location>
        <begin position="24"/>
        <end position="226"/>
    </location>
</feature>
<dbReference type="CDD" id="cd03019">
    <property type="entry name" value="DsbA_DsbA"/>
    <property type="match status" value="1"/>
</dbReference>
<reference evidence="10" key="1">
    <citation type="submission" date="2021-04" db="EMBL/GenBank/DDBJ databases">
        <title>novel species isolated from subtropical streams in China.</title>
        <authorList>
            <person name="Lu H."/>
        </authorList>
    </citation>
    <scope>NUCLEOTIDE SEQUENCE</scope>
    <source>
        <strain evidence="10">LFS511W</strain>
    </source>
</reference>
<dbReference type="Gene3D" id="3.40.30.10">
    <property type="entry name" value="Glutaredoxin"/>
    <property type="match status" value="1"/>
</dbReference>
<keyword evidence="4 8" id="KW-0732">Signal</keyword>
<gene>
    <name evidence="10" type="ORF">KDM89_08000</name>
</gene>
<dbReference type="GO" id="GO:0016491">
    <property type="term" value="F:oxidoreductase activity"/>
    <property type="evidence" value="ECO:0007669"/>
    <property type="project" value="InterPro"/>
</dbReference>
<feature type="domain" description="Thioredoxin" evidence="9">
    <location>
        <begin position="11"/>
        <end position="173"/>
    </location>
</feature>
<dbReference type="PANTHER" id="PTHR35891">
    <property type="entry name" value="THIOL:DISULFIDE INTERCHANGE PROTEIN DSBA"/>
    <property type="match status" value="1"/>
</dbReference>
<evidence type="ECO:0000256" key="3">
    <source>
        <dbReference type="ARBA" id="ARBA00013831"/>
    </source>
</evidence>
<evidence type="ECO:0000256" key="5">
    <source>
        <dbReference type="ARBA" id="ARBA00022764"/>
    </source>
</evidence>
<comment type="subcellular location">
    <subcellularLocation>
        <location evidence="1">Periplasm</location>
    </subcellularLocation>
</comment>
<keyword evidence="11" id="KW-1185">Reference proteome</keyword>
<keyword evidence="7" id="KW-0676">Redox-active center</keyword>
<evidence type="ECO:0000259" key="9">
    <source>
        <dbReference type="PROSITE" id="PS51352"/>
    </source>
</evidence>
<evidence type="ECO:0000256" key="6">
    <source>
        <dbReference type="ARBA" id="ARBA00023157"/>
    </source>
</evidence>
<evidence type="ECO:0000256" key="7">
    <source>
        <dbReference type="ARBA" id="ARBA00023284"/>
    </source>
</evidence>
<comment type="caution">
    <text evidence="10">The sequence shown here is derived from an EMBL/GenBank/DDBJ whole genome shotgun (WGS) entry which is preliminary data.</text>
</comment>
<evidence type="ECO:0000313" key="11">
    <source>
        <dbReference type="Proteomes" id="UP000680067"/>
    </source>
</evidence>